<evidence type="ECO:0008006" key="3">
    <source>
        <dbReference type="Google" id="ProtNLM"/>
    </source>
</evidence>
<name>A0ABR8C8R7_9CYAN</name>
<comment type="caution">
    <text evidence="1">The sequence shown here is derived from an EMBL/GenBank/DDBJ whole genome shotgun (WGS) entry which is preliminary data.</text>
</comment>
<keyword evidence="2" id="KW-1185">Reference proteome</keyword>
<evidence type="ECO:0000313" key="2">
    <source>
        <dbReference type="Proteomes" id="UP000618445"/>
    </source>
</evidence>
<proteinExistence type="predicted"/>
<reference evidence="1 2" key="1">
    <citation type="journal article" date="2020" name="ISME J.">
        <title>Comparative genomics reveals insights into cyanobacterial evolution and habitat adaptation.</title>
        <authorList>
            <person name="Chen M.Y."/>
            <person name="Teng W.K."/>
            <person name="Zhao L."/>
            <person name="Hu C.X."/>
            <person name="Zhou Y.K."/>
            <person name="Han B.P."/>
            <person name="Song L.R."/>
            <person name="Shu W.S."/>
        </authorList>
    </citation>
    <scope>NUCLEOTIDE SEQUENCE [LARGE SCALE GENOMIC DNA]</scope>
    <source>
        <strain evidence="1 2">FACHB-1050</strain>
    </source>
</reference>
<dbReference type="EMBL" id="JACJQY010000008">
    <property type="protein sequence ID" value="MBD2316642.1"/>
    <property type="molecule type" value="Genomic_DNA"/>
</dbReference>
<gene>
    <name evidence="1" type="ORF">H6G05_07250</name>
</gene>
<dbReference type="Proteomes" id="UP000618445">
    <property type="component" value="Unassembled WGS sequence"/>
</dbReference>
<evidence type="ECO:0000313" key="1">
    <source>
        <dbReference type="EMBL" id="MBD2316642.1"/>
    </source>
</evidence>
<protein>
    <recommendedName>
        <fullName evidence="3">Calx-beta domain-containing protein</fullName>
    </recommendedName>
</protein>
<dbReference type="RefSeq" id="WP_190577530.1">
    <property type="nucleotide sequence ID" value="NZ_CAWPQU010000078.1"/>
</dbReference>
<sequence>MGQLIPYSLESLLPDAATNFPQYLAQMPAGTFRSALAFSQSVSQKCRSPQYHMPSFTGALSIRLTFAITATTNNVAFRVACEAIAPADAINVNTTRSFDTANTSGSISVPTSTYNTKDIVITLTNNDSVTAGKLFTFTLDRDVSIGSNATDICYVLAVSLEDES</sequence>
<organism evidence="1 2">
    <name type="scientific">Phormidium tenue FACHB-1050</name>
    <dbReference type="NCBI Taxonomy" id="2692857"/>
    <lineage>
        <taxon>Bacteria</taxon>
        <taxon>Bacillati</taxon>
        <taxon>Cyanobacteriota</taxon>
        <taxon>Cyanophyceae</taxon>
        <taxon>Oscillatoriophycideae</taxon>
        <taxon>Oscillatoriales</taxon>
        <taxon>Oscillatoriaceae</taxon>
        <taxon>Phormidium</taxon>
    </lineage>
</organism>
<accession>A0ABR8C8R7</accession>